<keyword evidence="1" id="KW-0812">Transmembrane</keyword>
<dbReference type="Proteomes" id="UP000612899">
    <property type="component" value="Unassembled WGS sequence"/>
</dbReference>
<keyword evidence="3" id="KW-1185">Reference proteome</keyword>
<dbReference type="EMBL" id="BONY01000001">
    <property type="protein sequence ID" value="GIH02032.1"/>
    <property type="molecule type" value="Genomic_DNA"/>
</dbReference>
<keyword evidence="1" id="KW-0472">Membrane</keyword>
<feature type="transmembrane region" description="Helical" evidence="1">
    <location>
        <begin position="5"/>
        <end position="26"/>
    </location>
</feature>
<dbReference type="RefSeq" id="WP_203905984.1">
    <property type="nucleotide sequence ID" value="NZ_BONY01000001.1"/>
</dbReference>
<comment type="caution">
    <text evidence="2">The sequence shown here is derived from an EMBL/GenBank/DDBJ whole genome shotgun (WGS) entry which is preliminary data.</text>
</comment>
<dbReference type="AlphaFoldDB" id="A0A8J3Q252"/>
<proteinExistence type="predicted"/>
<name>A0A8J3Q252_9ACTN</name>
<gene>
    <name evidence="2" type="ORF">Rhe02_00990</name>
</gene>
<evidence type="ECO:0000256" key="1">
    <source>
        <dbReference type="SAM" id="Phobius"/>
    </source>
</evidence>
<keyword evidence="1" id="KW-1133">Transmembrane helix</keyword>
<sequence length="189" mass="20918">MKQQVFRIGGILLFLAMFGWALWYAMSPPTGPIDATEQGPGLPSACVILTPAMNAELVPNAQASHRTLTRLLSECTLTGGGRELTVKINDHLDPAEAKRSFRTEEEIRSRFNRSFLPPTEHPKLGEQALLEFSFDNTTVKATLIARRDNRVIEVRYTVAQIVPIGRGADPLYYQQARAGAERAAAQLLK</sequence>
<evidence type="ECO:0000313" key="3">
    <source>
        <dbReference type="Proteomes" id="UP000612899"/>
    </source>
</evidence>
<evidence type="ECO:0000313" key="2">
    <source>
        <dbReference type="EMBL" id="GIH02032.1"/>
    </source>
</evidence>
<reference evidence="2" key="1">
    <citation type="submission" date="2021-01" db="EMBL/GenBank/DDBJ databases">
        <title>Whole genome shotgun sequence of Rhizocola hellebori NBRC 109834.</title>
        <authorList>
            <person name="Komaki H."/>
            <person name="Tamura T."/>
        </authorList>
    </citation>
    <scope>NUCLEOTIDE SEQUENCE</scope>
    <source>
        <strain evidence="2">NBRC 109834</strain>
    </source>
</reference>
<protein>
    <submittedName>
        <fullName evidence="2">Uncharacterized protein</fullName>
    </submittedName>
</protein>
<organism evidence="2 3">
    <name type="scientific">Rhizocola hellebori</name>
    <dbReference type="NCBI Taxonomy" id="1392758"/>
    <lineage>
        <taxon>Bacteria</taxon>
        <taxon>Bacillati</taxon>
        <taxon>Actinomycetota</taxon>
        <taxon>Actinomycetes</taxon>
        <taxon>Micromonosporales</taxon>
        <taxon>Micromonosporaceae</taxon>
        <taxon>Rhizocola</taxon>
    </lineage>
</organism>
<accession>A0A8J3Q252</accession>